<dbReference type="InterPro" id="IPR002656">
    <property type="entry name" value="Acyl_transf_3_dom"/>
</dbReference>
<evidence type="ECO:0000256" key="2">
    <source>
        <dbReference type="SAM" id="Phobius"/>
    </source>
</evidence>
<feature type="transmembrane region" description="Helical" evidence="2">
    <location>
        <begin position="434"/>
        <end position="456"/>
    </location>
</feature>
<reference evidence="6 7" key="1">
    <citation type="submission" date="2017-07" db="EMBL/GenBank/DDBJ databases">
        <authorList>
            <person name="Talla V."/>
            <person name="Backstrom N."/>
        </authorList>
    </citation>
    <scope>NUCLEOTIDE SEQUENCE [LARGE SCALE GENOMIC DNA]</scope>
</reference>
<feature type="transmembrane region" description="Helical" evidence="2">
    <location>
        <begin position="226"/>
        <end position="251"/>
    </location>
</feature>
<feature type="domain" description="Nose resistant-to-fluoxetine protein N-terminal" evidence="5">
    <location>
        <begin position="58"/>
        <end position="194"/>
    </location>
</feature>
<dbReference type="Pfam" id="PF01757">
    <property type="entry name" value="Acyl_transf_3"/>
    <property type="match status" value="1"/>
</dbReference>
<gene>
    <name evidence="6" type="ORF">LSINAPIS_LOCUS10620</name>
</gene>
<proteinExistence type="predicted"/>
<keyword evidence="2" id="KW-1133">Transmembrane helix</keyword>
<dbReference type="AlphaFoldDB" id="A0A5E4QQC7"/>
<dbReference type="PANTHER" id="PTHR11161:SF0">
    <property type="entry name" value="O-ACYLTRANSFERASE LIKE PROTEIN"/>
    <property type="match status" value="1"/>
</dbReference>
<evidence type="ECO:0000256" key="1">
    <source>
        <dbReference type="SAM" id="MobiDB-lite"/>
    </source>
</evidence>
<evidence type="ECO:0000313" key="7">
    <source>
        <dbReference type="Proteomes" id="UP000324832"/>
    </source>
</evidence>
<name>A0A5E4QQC7_9NEOP</name>
<feature type="domain" description="Acyltransferase 3" evidence="4">
    <location>
        <begin position="287"/>
        <end position="656"/>
    </location>
</feature>
<feature type="transmembrane region" description="Helical" evidence="2">
    <location>
        <begin position="325"/>
        <end position="353"/>
    </location>
</feature>
<protein>
    <submittedName>
        <fullName evidence="6">Uncharacterized protein</fullName>
    </submittedName>
</protein>
<dbReference type="InterPro" id="IPR006621">
    <property type="entry name" value="Nose-resist-to-fluoxetine_N"/>
</dbReference>
<keyword evidence="3" id="KW-0732">Signal</keyword>
<keyword evidence="2" id="KW-0472">Membrane</keyword>
<accession>A0A5E4QQC7</accession>
<evidence type="ECO:0000259" key="5">
    <source>
        <dbReference type="Pfam" id="PF20146"/>
    </source>
</evidence>
<feature type="transmembrane region" description="Helical" evidence="2">
    <location>
        <begin position="639"/>
        <end position="660"/>
    </location>
</feature>
<evidence type="ECO:0000256" key="3">
    <source>
        <dbReference type="SAM" id="SignalP"/>
    </source>
</evidence>
<feature type="transmembrane region" description="Helical" evidence="2">
    <location>
        <begin position="293"/>
        <end position="313"/>
    </location>
</feature>
<feature type="transmembrane region" description="Helical" evidence="2">
    <location>
        <begin position="572"/>
        <end position="598"/>
    </location>
</feature>
<evidence type="ECO:0000259" key="4">
    <source>
        <dbReference type="Pfam" id="PF01757"/>
    </source>
</evidence>
<dbReference type="Pfam" id="PF20146">
    <property type="entry name" value="NRF"/>
    <property type="match status" value="1"/>
</dbReference>
<feature type="transmembrane region" description="Helical" evidence="2">
    <location>
        <begin position="463"/>
        <end position="483"/>
    </location>
</feature>
<dbReference type="InterPro" id="IPR052728">
    <property type="entry name" value="O2_lipid_transport_reg"/>
</dbReference>
<keyword evidence="7" id="KW-1185">Reference proteome</keyword>
<feature type="transmembrane region" description="Helical" evidence="2">
    <location>
        <begin position="373"/>
        <end position="391"/>
    </location>
</feature>
<feature type="transmembrane region" description="Helical" evidence="2">
    <location>
        <begin position="495"/>
        <end position="517"/>
    </location>
</feature>
<sequence>MEFFILFIIFQFVSQSCARLYLDDFPNLYPFDRDLHERVLDKEMCQRQLYHMIFEDTGILTQFVDAGARTPKGLLKGNLRDMGNYHQCLSIRQDALDMTFEGKYCLINVPFNQEFDIPSLEWPIFNVNTIKVDGYLELLEQNELKYSQLRNALSIRPDILDSTSRLGNDNTTIIRNLGLKFAICIPKVCTTHEAINSIINVTSNGFVYEDDMCRLPNDRHWVAGDYVAIVLFSIIGFMILVSTSYDLYHLFYLKRSSKRMHPLRLFSAYSNLADLLRCSDKPGSLECLDGIRAIAMIWVVLGHTFFILLYVTANILDIAEWYQKVVSISVTGAFLTVDTFFMLSGLLIVYISYVKFTPKSLLMNLHKFYLGRLLRMFPLLAAVILFEVSLFNRISDGGFWYLAAENVHKCRAFWWTTLLYIQNFVNPQEACLAVTWYLAIDVQLHIISPLVLFWLLRGSKRSSWSALIIGLTVSLLVATLYIFLTDTANNYYTLYYFNVLTRSPPFFVGMIVGYILRIYRNKKVQMSRLLAAFLTLISIGMTHLMLYLNFLISQFDWDNQTATNFINAFSRTIWAASVGWIIFVCVKGYGGPINWFLCLQIWKIPAKVSYGMYLVHYSMMFAFYSSAVEPVYFTVTSVLFRFVAFLSLTIILAILVTALIDNPIAMLLKSLMDIKPPQEKPLTKDSREISDGQTNTPSLASRGCNVCQAFEPNENENGEKNNEKSK</sequence>
<feature type="compositionally biased region" description="Basic and acidic residues" evidence="1">
    <location>
        <begin position="679"/>
        <end position="690"/>
    </location>
</feature>
<feature type="transmembrane region" description="Helical" evidence="2">
    <location>
        <begin position="610"/>
        <end position="627"/>
    </location>
</feature>
<feature type="transmembrane region" description="Helical" evidence="2">
    <location>
        <begin position="529"/>
        <end position="552"/>
    </location>
</feature>
<dbReference type="GO" id="GO:0016747">
    <property type="term" value="F:acyltransferase activity, transferring groups other than amino-acyl groups"/>
    <property type="evidence" value="ECO:0007669"/>
    <property type="project" value="InterPro"/>
</dbReference>
<dbReference type="Proteomes" id="UP000324832">
    <property type="component" value="Unassembled WGS sequence"/>
</dbReference>
<keyword evidence="2" id="KW-0812">Transmembrane</keyword>
<feature type="chain" id="PRO_5022694106" evidence="3">
    <location>
        <begin position="19"/>
        <end position="726"/>
    </location>
</feature>
<feature type="region of interest" description="Disordered" evidence="1">
    <location>
        <begin position="679"/>
        <end position="704"/>
    </location>
</feature>
<evidence type="ECO:0000313" key="6">
    <source>
        <dbReference type="EMBL" id="VVC99833.1"/>
    </source>
</evidence>
<dbReference type="EMBL" id="FZQP02004356">
    <property type="protein sequence ID" value="VVC99833.1"/>
    <property type="molecule type" value="Genomic_DNA"/>
</dbReference>
<dbReference type="PANTHER" id="PTHR11161">
    <property type="entry name" value="O-ACYLTRANSFERASE"/>
    <property type="match status" value="1"/>
</dbReference>
<feature type="signal peptide" evidence="3">
    <location>
        <begin position="1"/>
        <end position="18"/>
    </location>
</feature>
<organism evidence="6 7">
    <name type="scientific">Leptidea sinapis</name>
    <dbReference type="NCBI Taxonomy" id="189913"/>
    <lineage>
        <taxon>Eukaryota</taxon>
        <taxon>Metazoa</taxon>
        <taxon>Ecdysozoa</taxon>
        <taxon>Arthropoda</taxon>
        <taxon>Hexapoda</taxon>
        <taxon>Insecta</taxon>
        <taxon>Pterygota</taxon>
        <taxon>Neoptera</taxon>
        <taxon>Endopterygota</taxon>
        <taxon>Lepidoptera</taxon>
        <taxon>Glossata</taxon>
        <taxon>Ditrysia</taxon>
        <taxon>Papilionoidea</taxon>
        <taxon>Pieridae</taxon>
        <taxon>Dismorphiinae</taxon>
        <taxon>Leptidea</taxon>
    </lineage>
</organism>